<dbReference type="STRING" id="1108050.A0A0B7FZL0"/>
<sequence>MGEENELMIEMTAHLDLLDLEDRRAELMPDDPFLSELKITYDLIETEIQSTLQYVRGLRIARAIRDVGRAVDPLLVNTITQNELRAQSLRGYLLGLPDKNPCQSSGSSPTASSSSSGHGSSTSNLELSGLSGLYFSTPYLLGPKRRIDENIPLILRLPDGRDEAECIICTGLTAAAYRAPCGCFYDQNCIIALFTKAMNDESLFPPRCCTKIISLDQVRSILSPEFIQKFEEKEKEFGTPNRLYCSNSACSSFLGGAATTERDKTDLTCSTCLISTCSFCKGVAHAAHVPCKNDAAAQQLLALSEQSGWKACPSCHHLVEKNGGCNHMVCRCRNEFCYICGVEWDLCQIEH</sequence>
<dbReference type="CDD" id="cd22584">
    <property type="entry name" value="Rcat_RBR_unk"/>
    <property type="match status" value="1"/>
</dbReference>
<dbReference type="EMBL" id="LN679105">
    <property type="protein sequence ID" value="CEL61698.1"/>
    <property type="molecule type" value="Genomic_DNA"/>
</dbReference>
<keyword evidence="8" id="KW-0862">Zinc</keyword>
<keyword evidence="6" id="KW-0863">Zinc-finger</keyword>
<evidence type="ECO:0000256" key="4">
    <source>
        <dbReference type="ARBA" id="ARBA00022723"/>
    </source>
</evidence>
<name>A0A0B7FZL0_THACB</name>
<keyword evidence="7" id="KW-0833">Ubl conjugation pathway</keyword>
<dbReference type="OrthoDB" id="9977870at2759"/>
<organism evidence="11 12">
    <name type="scientific">Thanatephorus cucumeris (strain AG1-IB / isolate 7/3/14)</name>
    <name type="common">Lettuce bottom rot fungus</name>
    <name type="synonym">Rhizoctonia solani</name>
    <dbReference type="NCBI Taxonomy" id="1108050"/>
    <lineage>
        <taxon>Eukaryota</taxon>
        <taxon>Fungi</taxon>
        <taxon>Dikarya</taxon>
        <taxon>Basidiomycota</taxon>
        <taxon>Agaricomycotina</taxon>
        <taxon>Agaricomycetes</taxon>
        <taxon>Cantharellales</taxon>
        <taxon>Ceratobasidiaceae</taxon>
        <taxon>Rhizoctonia</taxon>
        <taxon>Rhizoctonia solani AG-1</taxon>
    </lineage>
</organism>
<dbReference type="CDD" id="cd20335">
    <property type="entry name" value="BRcat_RBR"/>
    <property type="match status" value="1"/>
</dbReference>
<evidence type="ECO:0000256" key="5">
    <source>
        <dbReference type="ARBA" id="ARBA00022737"/>
    </source>
</evidence>
<evidence type="ECO:0000259" key="10">
    <source>
        <dbReference type="PROSITE" id="PS51873"/>
    </source>
</evidence>
<evidence type="ECO:0000256" key="1">
    <source>
        <dbReference type="ARBA" id="ARBA00001798"/>
    </source>
</evidence>
<keyword evidence="3" id="KW-0808">Transferase</keyword>
<evidence type="ECO:0000256" key="9">
    <source>
        <dbReference type="SAM" id="MobiDB-lite"/>
    </source>
</evidence>
<dbReference type="Pfam" id="PF01485">
    <property type="entry name" value="IBR"/>
    <property type="match status" value="2"/>
</dbReference>
<reference evidence="11 12" key="1">
    <citation type="submission" date="2014-11" db="EMBL/GenBank/DDBJ databases">
        <authorList>
            <person name="Wibberg Daniel"/>
        </authorList>
    </citation>
    <scope>NUCLEOTIDE SEQUENCE [LARGE SCALE GENOMIC DNA]</scope>
    <source>
        <strain evidence="11">Rhizoctonia solani AG1-IB 7/3/14</strain>
    </source>
</reference>
<dbReference type="InterPro" id="IPR044066">
    <property type="entry name" value="TRIAD_supradom"/>
</dbReference>
<dbReference type="InterPro" id="IPR002867">
    <property type="entry name" value="IBR_dom"/>
</dbReference>
<dbReference type="PROSITE" id="PS51873">
    <property type="entry name" value="TRIAD"/>
    <property type="match status" value="1"/>
</dbReference>
<evidence type="ECO:0000256" key="6">
    <source>
        <dbReference type="ARBA" id="ARBA00022771"/>
    </source>
</evidence>
<comment type="catalytic activity">
    <reaction evidence="1">
        <text>[E2 ubiquitin-conjugating enzyme]-S-ubiquitinyl-L-cysteine + [acceptor protein]-L-lysine = [E2 ubiquitin-conjugating enzyme]-L-cysteine + [acceptor protein]-N(6)-ubiquitinyl-L-lysine.</text>
        <dbReference type="EC" id="2.3.2.31"/>
    </reaction>
</comment>
<keyword evidence="4" id="KW-0479">Metal-binding</keyword>
<dbReference type="GO" id="GO:0061630">
    <property type="term" value="F:ubiquitin protein ligase activity"/>
    <property type="evidence" value="ECO:0007669"/>
    <property type="project" value="UniProtKB-EC"/>
</dbReference>
<evidence type="ECO:0000256" key="2">
    <source>
        <dbReference type="ARBA" id="ARBA00012251"/>
    </source>
</evidence>
<dbReference type="PANTHER" id="PTHR11685">
    <property type="entry name" value="RBR FAMILY RING FINGER AND IBR DOMAIN-CONTAINING"/>
    <property type="match status" value="1"/>
</dbReference>
<dbReference type="Proteomes" id="UP000059188">
    <property type="component" value="Unassembled WGS sequence"/>
</dbReference>
<evidence type="ECO:0000313" key="11">
    <source>
        <dbReference type="EMBL" id="CEL61698.1"/>
    </source>
</evidence>
<protein>
    <recommendedName>
        <fullName evidence="2">RBR-type E3 ubiquitin transferase</fullName>
        <ecNumber evidence="2">2.3.2.31</ecNumber>
    </recommendedName>
</protein>
<feature type="region of interest" description="Disordered" evidence="9">
    <location>
        <begin position="101"/>
        <end position="120"/>
    </location>
</feature>
<feature type="compositionally biased region" description="Low complexity" evidence="9">
    <location>
        <begin position="104"/>
        <end position="120"/>
    </location>
</feature>
<dbReference type="EC" id="2.3.2.31" evidence="2"/>
<proteinExistence type="predicted"/>
<gene>
    <name evidence="11" type="ORF">RSOLAG1IB_04448</name>
</gene>
<feature type="domain" description="RING-type" evidence="10">
    <location>
        <begin position="162"/>
        <end position="351"/>
    </location>
</feature>
<dbReference type="Gene3D" id="1.20.120.1750">
    <property type="match status" value="1"/>
</dbReference>
<dbReference type="InterPro" id="IPR031127">
    <property type="entry name" value="E3_UB_ligase_RBR"/>
</dbReference>
<evidence type="ECO:0000256" key="7">
    <source>
        <dbReference type="ARBA" id="ARBA00022786"/>
    </source>
</evidence>
<keyword evidence="12" id="KW-1185">Reference proteome</keyword>
<evidence type="ECO:0000256" key="3">
    <source>
        <dbReference type="ARBA" id="ARBA00022679"/>
    </source>
</evidence>
<evidence type="ECO:0000256" key="8">
    <source>
        <dbReference type="ARBA" id="ARBA00022833"/>
    </source>
</evidence>
<dbReference type="GO" id="GO:0016567">
    <property type="term" value="P:protein ubiquitination"/>
    <property type="evidence" value="ECO:0007669"/>
    <property type="project" value="InterPro"/>
</dbReference>
<dbReference type="SUPFAM" id="SSF57850">
    <property type="entry name" value="RING/U-box"/>
    <property type="match status" value="2"/>
</dbReference>
<keyword evidence="5" id="KW-0677">Repeat</keyword>
<evidence type="ECO:0000313" key="12">
    <source>
        <dbReference type="Proteomes" id="UP000059188"/>
    </source>
</evidence>
<dbReference type="GO" id="GO:0008270">
    <property type="term" value="F:zinc ion binding"/>
    <property type="evidence" value="ECO:0007669"/>
    <property type="project" value="UniProtKB-KW"/>
</dbReference>
<dbReference type="AlphaFoldDB" id="A0A0B7FZL0"/>
<accession>A0A0B7FZL0</accession>